<dbReference type="VEuPathDB" id="TriTrypDB:ADEAN_000072900"/>
<feature type="compositionally biased region" description="Polar residues" evidence="1">
    <location>
        <begin position="709"/>
        <end position="731"/>
    </location>
</feature>
<evidence type="ECO:0000313" key="2">
    <source>
        <dbReference type="EMBL" id="CAD2213288.1"/>
    </source>
</evidence>
<dbReference type="Proteomes" id="UP000515908">
    <property type="component" value="Chromosome 01"/>
</dbReference>
<dbReference type="AlphaFoldDB" id="A0A7G2C0H3"/>
<sequence>MHTPLTHGSHRQHFFREVTAPNGVSCSICCAECKTSANWYLCTDPSCRYILCHKCFEVDECLFNTRQVVIRNPESQDRETGAFVYTRPRPNSHKLAPIYYGQLIEIVSSAHYNGENNTVLTYFRLKSGGWIDSREVVCVIPSDEVVDKLAQCHIDGVNNPNMPISLNDLRVYMRESIHLSELNPPYGTVLSSLVIYPLLSSIQRPNGVSLEECATRMDMEPISIQMIQFIHYNMEMVLGLVEEWIEDERPFDSNVVLSLYIQLLAGLLLACQNLCEQWGITLPGKFVDLFLRSFVVLGSTVYFLRNYMIPDNAAALVPLLCNPAVVTCHEEKAIGLNRLTNLSQVMIETTGRLIVGCLEHHELKLSQLNVFRQFLNFAKIEQLEKCFCDLVALAADSSAVHQRQILNVDPMEIIARLGRDPKLVESQVSIFRAVSSIVRRNARNIAAVSTVLLPDLIKLCDSLRNTSAVTAALECMYEVAYNDPRLDSDSVQRTPRGRGGEKCGKVQYGMNSLPYQLMFCYEFPGSKMLTCYCQHCAMYHPPANAVQHMEPQYAYFQCQCAQSRCTEINRYPVPPPAVPASCALAVIAADGGKLFLSFLRKANTTNDAVVNAIGRLSFRVELPHDIILTLFMALLERTDLTRTNWAALAVCSYTHLPEIAEGLARYPAAPIACYVRAQQTMAKGVVYPDDSHSQPSSQMKSELGLSPSPCDNHSYRSPQSFQEPRGSSQMNVFHHPGELFTSQYQDEF</sequence>
<dbReference type="OrthoDB" id="278480at2759"/>
<feature type="region of interest" description="Disordered" evidence="1">
    <location>
        <begin position="686"/>
        <end position="733"/>
    </location>
</feature>
<accession>A0A7G2C0H3</accession>
<organism evidence="2 3">
    <name type="scientific">Angomonas deanei</name>
    <dbReference type="NCBI Taxonomy" id="59799"/>
    <lineage>
        <taxon>Eukaryota</taxon>
        <taxon>Discoba</taxon>
        <taxon>Euglenozoa</taxon>
        <taxon>Kinetoplastea</taxon>
        <taxon>Metakinetoplastina</taxon>
        <taxon>Trypanosomatida</taxon>
        <taxon>Trypanosomatidae</taxon>
        <taxon>Strigomonadinae</taxon>
        <taxon>Angomonas</taxon>
    </lineage>
</organism>
<gene>
    <name evidence="2" type="ORF">ADEAN_000072900</name>
</gene>
<name>A0A7G2C0H3_9TRYP</name>
<evidence type="ECO:0000313" key="3">
    <source>
        <dbReference type="Proteomes" id="UP000515908"/>
    </source>
</evidence>
<evidence type="ECO:0000256" key="1">
    <source>
        <dbReference type="SAM" id="MobiDB-lite"/>
    </source>
</evidence>
<keyword evidence="3" id="KW-1185">Reference proteome</keyword>
<dbReference type="EMBL" id="LR877145">
    <property type="protein sequence ID" value="CAD2213288.1"/>
    <property type="molecule type" value="Genomic_DNA"/>
</dbReference>
<reference evidence="2 3" key="1">
    <citation type="submission" date="2020-08" db="EMBL/GenBank/DDBJ databases">
        <authorList>
            <person name="Newling K."/>
            <person name="Davey J."/>
            <person name="Forrester S."/>
        </authorList>
    </citation>
    <scope>NUCLEOTIDE SEQUENCE [LARGE SCALE GENOMIC DNA]</scope>
    <source>
        <strain evidence="3">Crithidia deanei Carvalho (ATCC PRA-265)</strain>
    </source>
</reference>
<protein>
    <submittedName>
        <fullName evidence="2">Uncharacterized protein</fullName>
    </submittedName>
</protein>
<proteinExistence type="predicted"/>